<comment type="caution">
    <text evidence="1">The sequence shown here is derived from an EMBL/GenBank/DDBJ whole genome shotgun (WGS) entry which is preliminary data.</text>
</comment>
<dbReference type="EMBL" id="JACJQT010000002">
    <property type="protein sequence ID" value="MBD2276997.1"/>
    <property type="molecule type" value="Genomic_DNA"/>
</dbReference>
<dbReference type="Proteomes" id="UP000606721">
    <property type="component" value="Unassembled WGS sequence"/>
</dbReference>
<keyword evidence="2" id="KW-1185">Reference proteome</keyword>
<evidence type="ECO:0000313" key="1">
    <source>
        <dbReference type="EMBL" id="MBD2276997.1"/>
    </source>
</evidence>
<proteinExistence type="predicted"/>
<reference evidence="1 2" key="1">
    <citation type="journal article" date="2020" name="ISME J.">
        <title>Comparative genomics reveals insights into cyanobacterial evolution and habitat adaptation.</title>
        <authorList>
            <person name="Chen M.Y."/>
            <person name="Teng W.K."/>
            <person name="Zhao L."/>
            <person name="Hu C.X."/>
            <person name="Zhou Y.K."/>
            <person name="Han B.P."/>
            <person name="Song L.R."/>
            <person name="Shu W.S."/>
        </authorList>
    </citation>
    <scope>NUCLEOTIDE SEQUENCE [LARGE SCALE GENOMIC DNA]</scope>
    <source>
        <strain evidence="1 2">FACHB-1040</strain>
    </source>
</reference>
<dbReference type="RefSeq" id="WP_053538448.1">
    <property type="nucleotide sequence ID" value="NZ_JACJQT010000002.1"/>
</dbReference>
<accession>A0ABR8BTN8</accession>
<evidence type="ECO:0000313" key="2">
    <source>
        <dbReference type="Proteomes" id="UP000606721"/>
    </source>
</evidence>
<organism evidence="1 2">
    <name type="scientific">Aphanizomenon flos-aquae FACHB-1040</name>
    <dbReference type="NCBI Taxonomy" id="2692887"/>
    <lineage>
        <taxon>Bacteria</taxon>
        <taxon>Bacillati</taxon>
        <taxon>Cyanobacteriota</taxon>
        <taxon>Cyanophyceae</taxon>
        <taxon>Nostocales</taxon>
        <taxon>Aphanizomenonaceae</taxon>
        <taxon>Aphanizomenon</taxon>
    </lineage>
</organism>
<protein>
    <submittedName>
        <fullName evidence="1">Uncharacterized protein</fullName>
    </submittedName>
</protein>
<name>A0ABR8BTN8_APHFL</name>
<gene>
    <name evidence="1" type="ORF">H6F99_01255</name>
</gene>
<sequence length="95" mass="11114">MVRHGSPATNRAVLTALNILSLPPWNQEIRGTFVMYFQRDNYRFKFPNSVRIMFCSKEPPIFGVMLADAYGTLRERQCFKSFLDLQHCFSDFKTV</sequence>